<keyword evidence="2" id="KW-1185">Reference proteome</keyword>
<organism evidence="1 2">
    <name type="scientific">Pseudolactococcus piscium</name>
    <dbReference type="NCBI Taxonomy" id="1364"/>
    <lineage>
        <taxon>Bacteria</taxon>
        <taxon>Bacillati</taxon>
        <taxon>Bacillota</taxon>
        <taxon>Bacilli</taxon>
        <taxon>Lactobacillales</taxon>
        <taxon>Streptococcaceae</taxon>
        <taxon>Pseudolactococcus</taxon>
    </lineage>
</organism>
<comment type="caution">
    <text evidence="1">The sequence shown here is derived from an EMBL/GenBank/DDBJ whole genome shotgun (WGS) entry which is preliminary data.</text>
</comment>
<sequence>MPISQIKKMIAVSLSEYDHRLYGIIKRKVANTSFPFIISYRSL</sequence>
<evidence type="ECO:0000313" key="2">
    <source>
        <dbReference type="Proteomes" id="UP000218282"/>
    </source>
</evidence>
<dbReference type="AlphaFoldDB" id="A0A2A5RZT9"/>
<protein>
    <submittedName>
        <fullName evidence="1">Uncharacterized protein</fullName>
    </submittedName>
</protein>
<name>A0A2A5RZT9_9LACT</name>
<reference evidence="1 2" key="1">
    <citation type="submission" date="2014-12" db="EMBL/GenBank/DDBJ databases">
        <title>Draft genome sequences of 10 type strains of Lactococcus.</title>
        <authorList>
            <person name="Sun Z."/>
            <person name="Zhong Z."/>
            <person name="Liu W."/>
            <person name="Zhang W."/>
            <person name="Zhang H."/>
        </authorList>
    </citation>
    <scope>NUCLEOTIDE SEQUENCE [LARGE SCALE GENOMIC DNA]</scope>
    <source>
        <strain evidence="1 2">DSM 6634</strain>
    </source>
</reference>
<evidence type="ECO:0000313" key="1">
    <source>
        <dbReference type="EMBL" id="PCS06762.1"/>
    </source>
</evidence>
<dbReference type="Proteomes" id="UP000218282">
    <property type="component" value="Unassembled WGS sequence"/>
</dbReference>
<accession>A0A2A5RZT9</accession>
<proteinExistence type="predicted"/>
<gene>
    <name evidence="1" type="ORF">RU86_GL002205</name>
</gene>
<dbReference type="EMBL" id="JXJW01000009">
    <property type="protein sequence ID" value="PCS06762.1"/>
    <property type="molecule type" value="Genomic_DNA"/>
</dbReference>